<dbReference type="RefSeq" id="WP_183456657.1">
    <property type="nucleotide sequence ID" value="NZ_JACHWZ010000002.1"/>
</dbReference>
<name>A0A7W4W9D8_9GAMM</name>
<sequence>MLTPKLLPVLALAAVLLSPATRAQSDCDAPPAPGSEPLVKRALACNPGQLALDARVRAQAERTAASGHLDDPKLMLGVAPRTLGQNEVRKGYVVEVSQSLPWPGVLELRRALEEAGTDSRAFEYDQGAVQLALALRLAYADWHYRERLIAINRRHQSLWRTFVDSSRARYAAGSGGKAAVLQARHEEHQLHLDELALTQAVARDRSRLARLANINPSELSTSTPLPQREPPAGSLTLALDSLDTQPQLQQLAAEETRKSRELELAEKDRYPNFSVLARHNNQWANPDQRLFVGVGFNLPLDIGGKRSARERSLEAERLAVEWQRRDAALALADALGRAESRHREANDTLHMYREELLPLTEESLVTARDDFAAGRGDFLTLLVAERNLLKVQRDLEAAERDRFAALAQLTAAAGLVMLEDWNLLAGGGK</sequence>
<accession>A0A7W4W9D8</accession>
<feature type="compositionally biased region" description="Polar residues" evidence="2">
    <location>
        <begin position="215"/>
        <end position="225"/>
    </location>
</feature>
<proteinExistence type="inferred from homology"/>
<dbReference type="AlphaFoldDB" id="A0A7W4W9D8"/>
<dbReference type="SUPFAM" id="SSF56954">
    <property type="entry name" value="Outer membrane efflux proteins (OEP)"/>
    <property type="match status" value="1"/>
</dbReference>
<feature type="chain" id="PRO_5031327676" evidence="3">
    <location>
        <begin position="24"/>
        <end position="429"/>
    </location>
</feature>
<feature type="region of interest" description="Disordered" evidence="2">
    <location>
        <begin position="215"/>
        <end position="234"/>
    </location>
</feature>
<dbReference type="PANTHER" id="PTHR30203:SF24">
    <property type="entry name" value="BLR4935 PROTEIN"/>
    <property type="match status" value="1"/>
</dbReference>
<evidence type="ECO:0000256" key="2">
    <source>
        <dbReference type="SAM" id="MobiDB-lite"/>
    </source>
</evidence>
<dbReference type="Pfam" id="PF02321">
    <property type="entry name" value="OEP"/>
    <property type="match status" value="1"/>
</dbReference>
<reference evidence="4 5" key="1">
    <citation type="submission" date="2020-08" db="EMBL/GenBank/DDBJ databases">
        <title>Genomic Encyclopedia of Type Strains, Phase III (KMG-III): the genomes of soil and plant-associated and newly described type strains.</title>
        <authorList>
            <person name="Whitman W."/>
        </authorList>
    </citation>
    <scope>NUCLEOTIDE SEQUENCE [LARGE SCALE GENOMIC DNA]</scope>
    <source>
        <strain evidence="4 5">CECT 8799</strain>
    </source>
</reference>
<gene>
    <name evidence="4" type="ORF">FHS09_000682</name>
</gene>
<evidence type="ECO:0000313" key="4">
    <source>
        <dbReference type="EMBL" id="MBB3059874.1"/>
    </source>
</evidence>
<evidence type="ECO:0000256" key="1">
    <source>
        <dbReference type="ARBA" id="ARBA00007613"/>
    </source>
</evidence>
<comment type="caution">
    <text evidence="4">The sequence shown here is derived from an EMBL/GenBank/DDBJ whole genome shotgun (WGS) entry which is preliminary data.</text>
</comment>
<organism evidence="4 5">
    <name type="scientific">Microbulbifer rhizosphaerae</name>
    <dbReference type="NCBI Taxonomy" id="1562603"/>
    <lineage>
        <taxon>Bacteria</taxon>
        <taxon>Pseudomonadati</taxon>
        <taxon>Pseudomonadota</taxon>
        <taxon>Gammaproteobacteria</taxon>
        <taxon>Cellvibrionales</taxon>
        <taxon>Microbulbiferaceae</taxon>
        <taxon>Microbulbifer</taxon>
    </lineage>
</organism>
<keyword evidence="3" id="KW-0732">Signal</keyword>
<dbReference type="Gene3D" id="1.20.1600.10">
    <property type="entry name" value="Outer membrane efflux proteins (OEP)"/>
    <property type="match status" value="1"/>
</dbReference>
<dbReference type="EMBL" id="JACHWZ010000002">
    <property type="protein sequence ID" value="MBB3059874.1"/>
    <property type="molecule type" value="Genomic_DNA"/>
</dbReference>
<evidence type="ECO:0000256" key="3">
    <source>
        <dbReference type="SAM" id="SignalP"/>
    </source>
</evidence>
<feature type="signal peptide" evidence="3">
    <location>
        <begin position="1"/>
        <end position="23"/>
    </location>
</feature>
<dbReference type="GO" id="GO:0015562">
    <property type="term" value="F:efflux transmembrane transporter activity"/>
    <property type="evidence" value="ECO:0007669"/>
    <property type="project" value="InterPro"/>
</dbReference>
<comment type="similarity">
    <text evidence="1">Belongs to the outer membrane factor (OMF) (TC 1.B.17) family.</text>
</comment>
<dbReference type="InterPro" id="IPR003423">
    <property type="entry name" value="OMP_efflux"/>
</dbReference>
<keyword evidence="5" id="KW-1185">Reference proteome</keyword>
<evidence type="ECO:0000313" key="5">
    <source>
        <dbReference type="Proteomes" id="UP000535937"/>
    </source>
</evidence>
<dbReference type="PANTHER" id="PTHR30203">
    <property type="entry name" value="OUTER MEMBRANE CATION EFFLUX PROTEIN"/>
    <property type="match status" value="1"/>
</dbReference>
<dbReference type="Proteomes" id="UP000535937">
    <property type="component" value="Unassembled WGS sequence"/>
</dbReference>
<dbReference type="InterPro" id="IPR010131">
    <property type="entry name" value="MdtP/NodT-like"/>
</dbReference>
<protein>
    <submittedName>
        <fullName evidence="4">Outer membrane protein TolC</fullName>
    </submittedName>
</protein>